<feature type="transmembrane region" description="Helical" evidence="1">
    <location>
        <begin position="215"/>
        <end position="242"/>
    </location>
</feature>
<accession>C0ZE07</accession>
<proteinExistence type="predicted"/>
<feature type="transmembrane region" description="Helical" evidence="1">
    <location>
        <begin position="43"/>
        <end position="63"/>
    </location>
</feature>
<protein>
    <submittedName>
        <fullName evidence="2">Conserved hypothetical membrane protein</fullName>
    </submittedName>
</protein>
<dbReference type="KEGG" id="bbe:BBR47_30390"/>
<evidence type="ECO:0000313" key="3">
    <source>
        <dbReference type="Proteomes" id="UP000001877"/>
    </source>
</evidence>
<organism evidence="2 3">
    <name type="scientific">Brevibacillus brevis (strain 47 / JCM 6285 / NBRC 100599)</name>
    <dbReference type="NCBI Taxonomy" id="358681"/>
    <lineage>
        <taxon>Bacteria</taxon>
        <taxon>Bacillati</taxon>
        <taxon>Bacillota</taxon>
        <taxon>Bacilli</taxon>
        <taxon>Bacillales</taxon>
        <taxon>Paenibacillaceae</taxon>
        <taxon>Brevibacillus</taxon>
    </lineage>
</organism>
<gene>
    <name evidence="2" type="ordered locus">BBR47_30390</name>
</gene>
<keyword evidence="1" id="KW-0472">Membrane</keyword>
<dbReference type="Proteomes" id="UP000001877">
    <property type="component" value="Chromosome"/>
</dbReference>
<name>C0ZE07_BREBN</name>
<dbReference type="AlphaFoldDB" id="C0ZE07"/>
<dbReference type="EMBL" id="AP008955">
    <property type="protein sequence ID" value="BAH44016.1"/>
    <property type="molecule type" value="Genomic_DNA"/>
</dbReference>
<keyword evidence="1" id="KW-1133">Transmembrane helix</keyword>
<keyword evidence="1" id="KW-0812">Transmembrane</keyword>
<feature type="transmembrane region" description="Helical" evidence="1">
    <location>
        <begin position="186"/>
        <end position="208"/>
    </location>
</feature>
<feature type="transmembrane region" description="Helical" evidence="1">
    <location>
        <begin position="95"/>
        <end position="116"/>
    </location>
</feature>
<dbReference type="eggNOG" id="COG3949">
    <property type="taxonomic scope" value="Bacteria"/>
</dbReference>
<keyword evidence="3" id="KW-1185">Reference proteome</keyword>
<feature type="transmembrane region" description="Helical" evidence="1">
    <location>
        <begin position="146"/>
        <end position="166"/>
    </location>
</feature>
<feature type="transmembrane region" description="Helical" evidence="1">
    <location>
        <begin position="301"/>
        <end position="317"/>
    </location>
</feature>
<sequence length="350" mass="38893">MGKEKTSMKLWGKSIQVAATYIGTVVGAGFASGQEILAFFTAYGHAGTIGILLATSLFVWLGYKMMLIAHHLRTPSYESFNQKLFGPMIGRTMNILVFLTLFGVTTVMLAGAGSVLEEQFDIPYLVGTVATVLFALLLLRKGLEQLLVVNAIVVPSMVLFALLILLDGTAESPMPLSTPSDYSFLWKTVLYVSFNLAMAQSVLIPIGYAIRNKVVLLRAAVIGGVVLGFMLLVVHTAMLANWDDVRLMNIPILFVTEQWNEWLQLFFVFVLYSEIFTTLISNVFGIGQQLRELLDVPETRLYLYLFSTAFVLCLIGYSQLLMFLYPLFGYLGLSTLCRISLPGNVIRKRF</sequence>
<reference evidence="2 3" key="1">
    <citation type="submission" date="2005-03" db="EMBL/GenBank/DDBJ databases">
        <title>Brevibacillus brevis strain 47, complete genome.</title>
        <authorList>
            <person name="Hosoyama A."/>
            <person name="Yamada R."/>
            <person name="Hongo Y."/>
            <person name="Terui Y."/>
            <person name="Ankai A."/>
            <person name="Masuyama W."/>
            <person name="Sekiguchi M."/>
            <person name="Takeda T."/>
            <person name="Asano K."/>
            <person name="Ohji S."/>
            <person name="Ichikawa N."/>
            <person name="Narita S."/>
            <person name="Aoki N."/>
            <person name="Miura H."/>
            <person name="Matsushita S."/>
            <person name="Sekigawa T."/>
            <person name="Yamagata H."/>
            <person name="Yoshikawa H."/>
            <person name="Udaka S."/>
            <person name="Tanikawa S."/>
            <person name="Fujita N."/>
        </authorList>
    </citation>
    <scope>NUCLEOTIDE SEQUENCE [LARGE SCALE GENOMIC DNA]</scope>
    <source>
        <strain evidence="3">47 / JCM 6285 / NBRC 100599</strain>
    </source>
</reference>
<dbReference type="STRING" id="358681.BBR47_30390"/>
<evidence type="ECO:0000256" key="1">
    <source>
        <dbReference type="SAM" id="Phobius"/>
    </source>
</evidence>
<feature type="transmembrane region" description="Helical" evidence="1">
    <location>
        <begin position="262"/>
        <end position="280"/>
    </location>
</feature>
<dbReference type="PANTHER" id="PTHR37814:SF1">
    <property type="entry name" value="MEMBRANE PROTEIN"/>
    <property type="match status" value="1"/>
</dbReference>
<dbReference type="InterPro" id="IPR038728">
    <property type="entry name" value="YkvI-like"/>
</dbReference>
<dbReference type="PANTHER" id="PTHR37814">
    <property type="entry name" value="CONSERVED MEMBRANE PROTEIN"/>
    <property type="match status" value="1"/>
</dbReference>
<feature type="transmembrane region" description="Helical" evidence="1">
    <location>
        <begin position="122"/>
        <end position="139"/>
    </location>
</feature>
<evidence type="ECO:0000313" key="2">
    <source>
        <dbReference type="EMBL" id="BAH44016.1"/>
    </source>
</evidence>
<dbReference type="HOGENOM" id="CLU_043930_0_0_9"/>